<protein>
    <submittedName>
        <fullName evidence="2">Uncharacterized protein</fullName>
    </submittedName>
</protein>
<organism evidence="2 3">
    <name type="scientific">Penicillium nordicum</name>
    <dbReference type="NCBI Taxonomy" id="229535"/>
    <lineage>
        <taxon>Eukaryota</taxon>
        <taxon>Fungi</taxon>
        <taxon>Dikarya</taxon>
        <taxon>Ascomycota</taxon>
        <taxon>Pezizomycotina</taxon>
        <taxon>Eurotiomycetes</taxon>
        <taxon>Eurotiomycetidae</taxon>
        <taxon>Eurotiales</taxon>
        <taxon>Aspergillaceae</taxon>
        <taxon>Penicillium</taxon>
    </lineage>
</organism>
<dbReference type="AlphaFoldDB" id="A0A0N0RXA6"/>
<sequence>MVLPVDFLSSFLFSLLYLIFSLNALFLFKELAGNSRSRRDWYGEAYAPGEVQPTPGVKECILRATRRDEPDQRAEAVARLLFGGGAPAERLCATPRTDRGDCLLCGGGSVDPAVLCEQKIPRASLTGEGADDLWPCRFPGTAGGGYGSRRPLGVK</sequence>
<dbReference type="EMBL" id="LHQQ01000515">
    <property type="protein sequence ID" value="KOS36303.1"/>
    <property type="molecule type" value="Genomic_DNA"/>
</dbReference>
<comment type="caution">
    <text evidence="2">The sequence shown here is derived from an EMBL/GenBank/DDBJ whole genome shotgun (WGS) entry which is preliminary data.</text>
</comment>
<reference evidence="2 3" key="1">
    <citation type="submission" date="2015-08" db="EMBL/GenBank/DDBJ databases">
        <title>Genome sequencing of Penicillium nordicum.</title>
        <authorList>
            <person name="Nguyen H.D."/>
            <person name="Seifert K.A."/>
        </authorList>
    </citation>
    <scope>NUCLEOTIDE SEQUENCE [LARGE SCALE GENOMIC DNA]</scope>
    <source>
        <strain evidence="2 3">DAOMC 185683</strain>
    </source>
</reference>
<feature type="transmembrane region" description="Helical" evidence="1">
    <location>
        <begin position="6"/>
        <end position="28"/>
    </location>
</feature>
<keyword evidence="1" id="KW-1133">Transmembrane helix</keyword>
<keyword evidence="3" id="KW-1185">Reference proteome</keyword>
<keyword evidence="1" id="KW-0812">Transmembrane</keyword>
<accession>A0A0N0RXA6</accession>
<evidence type="ECO:0000313" key="2">
    <source>
        <dbReference type="EMBL" id="KOS36303.1"/>
    </source>
</evidence>
<evidence type="ECO:0000256" key="1">
    <source>
        <dbReference type="SAM" id="Phobius"/>
    </source>
</evidence>
<name>A0A0N0RXA6_9EURO</name>
<gene>
    <name evidence="2" type="ORF">ACN38_g12966</name>
</gene>
<dbReference type="Proteomes" id="UP000037696">
    <property type="component" value="Unassembled WGS sequence"/>
</dbReference>
<proteinExistence type="predicted"/>
<evidence type="ECO:0000313" key="3">
    <source>
        <dbReference type="Proteomes" id="UP000037696"/>
    </source>
</evidence>
<keyword evidence="1" id="KW-0472">Membrane</keyword>